<dbReference type="Gene3D" id="3.40.1190.20">
    <property type="match status" value="1"/>
</dbReference>
<dbReference type="InterPro" id="IPR050306">
    <property type="entry name" value="PfkB_Carbo_kinase"/>
</dbReference>
<dbReference type="SUPFAM" id="SSF53613">
    <property type="entry name" value="Ribokinase-like"/>
    <property type="match status" value="1"/>
</dbReference>
<evidence type="ECO:0000313" key="6">
    <source>
        <dbReference type="Proteomes" id="UP000476820"/>
    </source>
</evidence>
<protein>
    <submittedName>
        <fullName evidence="5">Carbohydrate kinase</fullName>
    </submittedName>
</protein>
<evidence type="ECO:0000313" key="5">
    <source>
        <dbReference type="EMBL" id="NFF89060.1"/>
    </source>
</evidence>
<dbReference type="EMBL" id="SWOV01000049">
    <property type="protein sequence ID" value="NFF89060.1"/>
    <property type="molecule type" value="Genomic_DNA"/>
</dbReference>
<accession>A0A0L9Y6J9</accession>
<evidence type="ECO:0000259" key="4">
    <source>
        <dbReference type="Pfam" id="PF00294"/>
    </source>
</evidence>
<dbReference type="AlphaFoldDB" id="A0A0L9Y6J9"/>
<reference evidence="5 6" key="1">
    <citation type="submission" date="2019-04" db="EMBL/GenBank/DDBJ databases">
        <title>Genome sequencing of Clostridium botulinum Groups I-IV and Clostridium butyricum.</title>
        <authorList>
            <person name="Brunt J."/>
            <person name="Van Vliet A.H.M."/>
            <person name="Stringer S.C."/>
            <person name="Carter A.T."/>
            <person name="Peck M.W."/>
        </authorList>
    </citation>
    <scope>NUCLEOTIDE SEQUENCE [LARGE SCALE GENOMIC DNA]</scope>
    <source>
        <strain evidence="5 6">1605</strain>
    </source>
</reference>
<comment type="caution">
    <text evidence="5">The sequence shown here is derived from an EMBL/GenBank/DDBJ whole genome shotgun (WGS) entry which is preliminary data.</text>
</comment>
<keyword evidence="3 5" id="KW-0418">Kinase</keyword>
<dbReference type="RefSeq" id="WP_017825264.1">
    <property type="nucleotide sequence ID" value="NZ_LFPA01000091.1"/>
</dbReference>
<dbReference type="Pfam" id="PF00294">
    <property type="entry name" value="PfkB"/>
    <property type="match status" value="1"/>
</dbReference>
<name>A0A0L9Y6J9_CLOBO</name>
<dbReference type="OrthoDB" id="9813569at2"/>
<dbReference type="InterPro" id="IPR002139">
    <property type="entry name" value="Ribo/fructo_kinase"/>
</dbReference>
<dbReference type="PANTHER" id="PTHR43085">
    <property type="entry name" value="HEXOKINASE FAMILY MEMBER"/>
    <property type="match status" value="1"/>
</dbReference>
<gene>
    <name evidence="5" type="ORF">FC774_14495</name>
</gene>
<evidence type="ECO:0000256" key="2">
    <source>
        <dbReference type="ARBA" id="ARBA00022679"/>
    </source>
</evidence>
<comment type="similarity">
    <text evidence="1">Belongs to the carbohydrate kinase PfkB family.</text>
</comment>
<dbReference type="PANTHER" id="PTHR43085:SF54">
    <property type="entry name" value="PUTATIVE-RELATED"/>
    <property type="match status" value="1"/>
</dbReference>
<evidence type="ECO:0000256" key="1">
    <source>
        <dbReference type="ARBA" id="ARBA00010688"/>
    </source>
</evidence>
<keyword evidence="2" id="KW-0808">Transferase</keyword>
<dbReference type="GO" id="GO:0016301">
    <property type="term" value="F:kinase activity"/>
    <property type="evidence" value="ECO:0007669"/>
    <property type="project" value="UniProtKB-KW"/>
</dbReference>
<organism evidence="5 6">
    <name type="scientific">Clostridium botulinum</name>
    <dbReference type="NCBI Taxonomy" id="1491"/>
    <lineage>
        <taxon>Bacteria</taxon>
        <taxon>Bacillati</taxon>
        <taxon>Bacillota</taxon>
        <taxon>Clostridia</taxon>
        <taxon>Eubacteriales</taxon>
        <taxon>Clostridiaceae</taxon>
        <taxon>Clostridium</taxon>
    </lineage>
</organism>
<dbReference type="InterPro" id="IPR011611">
    <property type="entry name" value="PfkB_dom"/>
</dbReference>
<dbReference type="PRINTS" id="PR00990">
    <property type="entry name" value="RIBOKINASE"/>
</dbReference>
<dbReference type="InterPro" id="IPR029056">
    <property type="entry name" value="Ribokinase-like"/>
</dbReference>
<sequence>MFDVVAIGELLIDFTFGGKDDSGNTIFCQKAGGAPANVLAANSKLGGKTAFIGKVGQDSFGEFLKETLKNLNININGLVRTNKVNTTLAFVNIDKNGERSFSFYRNPGADMMLEYEEVNREIIDECNIFHFGSVSLTKGPSQDATLKAVEYAKQKGKIISYDPNYRPLLWDDNEYAKKMMLEGLKFADIIKVSEEELELLTGETDLINGLNKLPQNDASLVLISLGENGSFYKKGNIYGLVEPYKVKAIDTNGAGDSFFGALHYKLIGKSLLDIKNMQKEEIEDIIKFANAAGAITTTRSGAIAALPQLNEVENMIL</sequence>
<proteinExistence type="inferred from homology"/>
<dbReference type="Proteomes" id="UP000476820">
    <property type="component" value="Unassembled WGS sequence"/>
</dbReference>
<feature type="domain" description="Carbohydrate kinase PfkB" evidence="4">
    <location>
        <begin position="2"/>
        <end position="308"/>
    </location>
</feature>
<dbReference type="CDD" id="cd01167">
    <property type="entry name" value="bac_FRK"/>
    <property type="match status" value="1"/>
</dbReference>
<evidence type="ECO:0000256" key="3">
    <source>
        <dbReference type="ARBA" id="ARBA00022777"/>
    </source>
</evidence>